<dbReference type="PRINTS" id="PR00099">
    <property type="entry name" value="CPSGATASE"/>
</dbReference>
<dbReference type="GO" id="GO:0000162">
    <property type="term" value="P:L-tryptophan biosynthetic process"/>
    <property type="evidence" value="ECO:0007669"/>
    <property type="project" value="TreeGrafter"/>
</dbReference>
<evidence type="ECO:0000259" key="8">
    <source>
        <dbReference type="Pfam" id="PF00117"/>
    </source>
</evidence>
<dbReference type="InterPro" id="IPR029062">
    <property type="entry name" value="Class_I_gatase-like"/>
</dbReference>
<dbReference type="NCBIfam" id="TIGR00566">
    <property type="entry name" value="trpG_papA"/>
    <property type="match status" value="1"/>
</dbReference>
<dbReference type="PROSITE" id="PS51273">
    <property type="entry name" value="GATASE_TYPE_1"/>
    <property type="match status" value="1"/>
</dbReference>
<comment type="catalytic activity">
    <reaction evidence="4">
        <text>chorismate + L-glutamine = 4-amino-4-deoxychorismate + L-glutamate</text>
        <dbReference type="Rhea" id="RHEA:11672"/>
        <dbReference type="ChEBI" id="CHEBI:29748"/>
        <dbReference type="ChEBI" id="CHEBI:29985"/>
        <dbReference type="ChEBI" id="CHEBI:58359"/>
        <dbReference type="ChEBI" id="CHEBI:58406"/>
        <dbReference type="EC" id="2.6.1.85"/>
    </reaction>
    <physiologicalReaction direction="left-to-right" evidence="4">
        <dbReference type="Rhea" id="RHEA:11673"/>
    </physiologicalReaction>
</comment>
<evidence type="ECO:0000256" key="5">
    <source>
        <dbReference type="ARBA" id="ARBA00072983"/>
    </source>
</evidence>
<sequence>MAGDAGQDERHLLGPDRRGAAAVSAVHPTDPVSAESRPKVLLVDAYDSFSHIIDQYLRTLGADTEVIRSRTGTPEELAGLRPDAVVLGPGPGHPAASGHVELVHTFAGRVPLLGVCLGHQAIGLAYGARVAVAQNLMHGKASRVRHDGRGVFDGLATPLTVTRYHSLIVDASVPPELDVTATSLDDGYVMGIRHRTLAVEGVQFHPESVMTDHGLRLFDNFLSAARRTPARAG</sequence>
<evidence type="ECO:0000313" key="10">
    <source>
        <dbReference type="Proteomes" id="UP000596130"/>
    </source>
</evidence>
<comment type="similarity">
    <text evidence="1">In the C-terminal section; belongs to the anthranilate synthase component I family.</text>
</comment>
<dbReference type="InterPro" id="IPR006221">
    <property type="entry name" value="TrpG/PapA_dom"/>
</dbReference>
<evidence type="ECO:0000256" key="2">
    <source>
        <dbReference type="ARBA" id="ARBA00013139"/>
    </source>
</evidence>
<dbReference type="PRINTS" id="PR00097">
    <property type="entry name" value="ANTSNTHASEII"/>
</dbReference>
<evidence type="ECO:0000256" key="1">
    <source>
        <dbReference type="ARBA" id="ARBA00005970"/>
    </source>
</evidence>
<dbReference type="Gene3D" id="3.40.50.880">
    <property type="match status" value="1"/>
</dbReference>
<dbReference type="GO" id="GO:0046820">
    <property type="term" value="F:4-amino-4-deoxychorismate synthase activity"/>
    <property type="evidence" value="ECO:0007669"/>
    <property type="project" value="UniProtKB-EC"/>
</dbReference>
<name>A0A4Q2GLH6_9ACTN</name>
<dbReference type="CDD" id="cd01743">
    <property type="entry name" value="GATase1_Anthranilate_Synthase"/>
    <property type="match status" value="1"/>
</dbReference>
<evidence type="ECO:0000313" key="9">
    <source>
        <dbReference type="EMBL" id="QQC93108.1"/>
    </source>
</evidence>
<evidence type="ECO:0000256" key="7">
    <source>
        <dbReference type="SAM" id="MobiDB-lite"/>
    </source>
</evidence>
<feature type="domain" description="Glutamine amidotransferase" evidence="8">
    <location>
        <begin position="41"/>
        <end position="222"/>
    </location>
</feature>
<evidence type="ECO:0000256" key="4">
    <source>
        <dbReference type="ARBA" id="ARBA00052789"/>
    </source>
</evidence>
<dbReference type="InterPro" id="IPR050472">
    <property type="entry name" value="Anth_synth/Amidotransfase"/>
</dbReference>
<dbReference type="OrthoDB" id="9803598at2"/>
<dbReference type="EC" id="2.6.1.85" evidence="2"/>
<protein>
    <recommendedName>
        <fullName evidence="5">Aminodeoxychorismate synthase</fullName>
        <ecNumber evidence="2">2.6.1.85</ecNumber>
    </recommendedName>
    <alternativeName>
        <fullName evidence="6">4-amino-4-deoxychorismate synthase</fullName>
    </alternativeName>
</protein>
<dbReference type="PANTHER" id="PTHR43418">
    <property type="entry name" value="MULTIFUNCTIONAL TRYPTOPHAN BIOSYNTHESIS PROTEIN-RELATED"/>
    <property type="match status" value="1"/>
</dbReference>
<gene>
    <name evidence="9" type="ORF">I8755_35795</name>
</gene>
<feature type="region of interest" description="Disordered" evidence="7">
    <location>
        <begin position="1"/>
        <end position="32"/>
    </location>
</feature>
<organism evidence="9 10">
    <name type="scientific">Streptomyces alfalfae</name>
    <dbReference type="NCBI Taxonomy" id="1642299"/>
    <lineage>
        <taxon>Bacteria</taxon>
        <taxon>Bacillati</taxon>
        <taxon>Actinomycetota</taxon>
        <taxon>Actinomycetes</taxon>
        <taxon>Kitasatosporales</taxon>
        <taxon>Streptomycetaceae</taxon>
        <taxon>Streptomyces</taxon>
    </lineage>
</organism>
<dbReference type="InterPro" id="IPR017926">
    <property type="entry name" value="GATASE"/>
</dbReference>
<accession>A0A4Q2GLH6</accession>
<dbReference type="Proteomes" id="UP000596130">
    <property type="component" value="Chromosome"/>
</dbReference>
<proteinExistence type="inferred from homology"/>
<dbReference type="EMBL" id="CP065959">
    <property type="protein sequence ID" value="QQC93108.1"/>
    <property type="molecule type" value="Genomic_DNA"/>
</dbReference>
<reference evidence="9 10" key="1">
    <citation type="submission" date="2020-12" db="EMBL/GenBank/DDBJ databases">
        <title>Identification and biosynthesis of polyene macrolides produced by Streptomyces alfalfae Men-myco-93-63.</title>
        <authorList>
            <person name="Liu D."/>
            <person name="Li Y."/>
            <person name="Liu L."/>
            <person name="Han X."/>
            <person name="Shen F."/>
        </authorList>
    </citation>
    <scope>NUCLEOTIDE SEQUENCE [LARGE SCALE GENOMIC DNA]</scope>
    <source>
        <strain evidence="9 10">Men-myco-93-63</strain>
    </source>
</reference>
<dbReference type="AlphaFoldDB" id="A0A4Q2GLH6"/>
<evidence type="ECO:0000256" key="3">
    <source>
        <dbReference type="ARBA" id="ARBA00022962"/>
    </source>
</evidence>
<dbReference type="FunFam" id="3.40.50.880:FF:000003">
    <property type="entry name" value="Anthranilate synthase component II"/>
    <property type="match status" value="1"/>
</dbReference>
<dbReference type="GO" id="GO:0004049">
    <property type="term" value="F:anthranilate synthase activity"/>
    <property type="evidence" value="ECO:0007669"/>
    <property type="project" value="TreeGrafter"/>
</dbReference>
<dbReference type="PRINTS" id="PR00096">
    <property type="entry name" value="GATASE"/>
</dbReference>
<feature type="compositionally biased region" description="Basic and acidic residues" evidence="7">
    <location>
        <begin position="7"/>
        <end position="19"/>
    </location>
</feature>
<evidence type="ECO:0000256" key="6">
    <source>
        <dbReference type="ARBA" id="ARBA00083979"/>
    </source>
</evidence>
<keyword evidence="3" id="KW-0315">Glutamine amidotransferase</keyword>
<dbReference type="Pfam" id="PF00117">
    <property type="entry name" value="GATase"/>
    <property type="match status" value="1"/>
</dbReference>
<dbReference type="PANTHER" id="PTHR43418:SF4">
    <property type="entry name" value="MULTIFUNCTIONAL TRYPTOPHAN BIOSYNTHESIS PROTEIN"/>
    <property type="match status" value="1"/>
</dbReference>
<dbReference type="GO" id="GO:0005829">
    <property type="term" value="C:cytosol"/>
    <property type="evidence" value="ECO:0007669"/>
    <property type="project" value="TreeGrafter"/>
</dbReference>
<dbReference type="SUPFAM" id="SSF52317">
    <property type="entry name" value="Class I glutamine amidotransferase-like"/>
    <property type="match status" value="1"/>
</dbReference>